<proteinExistence type="predicted"/>
<dbReference type="GO" id="GO:0000175">
    <property type="term" value="F:3'-5'-RNA exonuclease activity"/>
    <property type="evidence" value="ECO:0007669"/>
    <property type="project" value="TreeGrafter"/>
</dbReference>
<evidence type="ECO:0000313" key="4">
    <source>
        <dbReference type="Proteomes" id="UP000240325"/>
    </source>
</evidence>
<dbReference type="GO" id="GO:0006402">
    <property type="term" value="P:mRNA catabolic process"/>
    <property type="evidence" value="ECO:0007669"/>
    <property type="project" value="TreeGrafter"/>
</dbReference>
<name>A0A2H4UVB7_9VIRU</name>
<protein>
    <recommendedName>
        <fullName evidence="1">DIS3-like exonuclease 1</fullName>
    </recommendedName>
</protein>
<dbReference type="InterPro" id="IPR001900">
    <property type="entry name" value="RNase_II/R"/>
</dbReference>
<sequence>MQFDIPIFFGIIHFSSTYTYTDDKDFIRKDTSSFLKTKLKILTRTKKINQKNDMYAILKIEHELCTPTVVVCSVLEYISEIDKTPITSNILKVMSTCHWTNTKKMNTSFEKISSIDLTTNREILTNIAVYTIDPQGCLDIDDALHHKSLYDSNGKLVGHEIGIHIADVSSYIEENSIYDLELQKRVETLYMDDGIVHMIPETLSIEYLSLFANKQRRTFSVILTLNDEYKITNVSFKKMLITVNENLTYEDAENKKHTTLSEIYNIGEILKNNIKDSFKDNEIYDMHQMVAVYMIYANKLVADKIVSYDATNVLLRQHGDCNIHDENEYFDSVKNNSENEYFDSVKAKYQLSTLNSYHSGLHLQYYTHFTSPIRRYADIIVHRQLWKVLCNTKLINNDMDNIVTYINFCEKYYSLLKRNFNIMRIVDTLQIEITHANIINIDIEKCSIRLLIPKYNIQYEYYISNDKLKSSITIDINNDNVKIINNHTHQETIFALYQTIQIKLVPAKQHMLKLLIEII</sequence>
<dbReference type="GO" id="GO:0016075">
    <property type="term" value="P:rRNA catabolic process"/>
    <property type="evidence" value="ECO:0007669"/>
    <property type="project" value="TreeGrafter"/>
</dbReference>
<evidence type="ECO:0000256" key="1">
    <source>
        <dbReference type="ARBA" id="ARBA00016366"/>
    </source>
</evidence>
<organism evidence="3">
    <name type="scientific">Bodo saltans virus</name>
    <dbReference type="NCBI Taxonomy" id="2024608"/>
    <lineage>
        <taxon>Viruses</taxon>
        <taxon>Varidnaviria</taxon>
        <taxon>Bamfordvirae</taxon>
        <taxon>Nucleocytoviricota</taxon>
        <taxon>Megaviricetes</taxon>
        <taxon>Imitervirales</taxon>
        <taxon>Mimiviridae</taxon>
        <taxon>Klosneuvirinae</taxon>
        <taxon>Theiavirus</taxon>
        <taxon>Theiavirus salishense</taxon>
    </lineage>
</organism>
<dbReference type="InterPro" id="IPR012340">
    <property type="entry name" value="NA-bd_OB-fold"/>
</dbReference>
<dbReference type="SMART" id="SM00955">
    <property type="entry name" value="RNB"/>
    <property type="match status" value="1"/>
</dbReference>
<evidence type="ECO:0000259" key="2">
    <source>
        <dbReference type="SMART" id="SM00955"/>
    </source>
</evidence>
<reference evidence="3" key="1">
    <citation type="journal article" date="2017" name="Elife">
        <title>The kinetoplastid-infecting Bodo saltans virus (BsV), a window into the most abundant giant viruses in the sea.</title>
        <authorList>
            <person name="Deeg C.M."/>
            <person name="Chow C.-E.T."/>
            <person name="Suttle C.A."/>
        </authorList>
    </citation>
    <scope>NUCLEOTIDE SEQUENCE</scope>
    <source>
        <strain evidence="3">NG1</strain>
    </source>
</reference>
<dbReference type="PANTHER" id="PTHR23355">
    <property type="entry name" value="RIBONUCLEASE"/>
    <property type="match status" value="1"/>
</dbReference>
<evidence type="ECO:0000313" key="3">
    <source>
        <dbReference type="EMBL" id="ATZ80868.1"/>
    </source>
</evidence>
<keyword evidence="4" id="KW-1185">Reference proteome</keyword>
<dbReference type="GO" id="GO:0003723">
    <property type="term" value="F:RNA binding"/>
    <property type="evidence" value="ECO:0007669"/>
    <property type="project" value="InterPro"/>
</dbReference>
<dbReference type="Pfam" id="PF00773">
    <property type="entry name" value="RNB"/>
    <property type="match status" value="2"/>
</dbReference>
<dbReference type="EMBL" id="MF782455">
    <property type="protein sequence ID" value="ATZ80868.1"/>
    <property type="molecule type" value="Genomic_DNA"/>
</dbReference>
<dbReference type="PANTHER" id="PTHR23355:SF30">
    <property type="entry name" value="DIS3-LIKE EXONUCLEASE 1"/>
    <property type="match status" value="1"/>
</dbReference>
<dbReference type="Proteomes" id="UP000240325">
    <property type="component" value="Segment"/>
</dbReference>
<gene>
    <name evidence="3" type="ORF">BMW23_0822</name>
</gene>
<feature type="domain" description="RNB" evidence="2">
    <location>
        <begin position="121"/>
        <end position="391"/>
    </location>
</feature>
<accession>A0A2H4UVB7</accession>
<dbReference type="SUPFAM" id="SSF50249">
    <property type="entry name" value="Nucleic acid-binding proteins"/>
    <property type="match status" value="1"/>
</dbReference>
<dbReference type="InterPro" id="IPR050180">
    <property type="entry name" value="RNR_Ribonuclease"/>
</dbReference>